<dbReference type="InterPro" id="IPR018062">
    <property type="entry name" value="HTH_AraC-typ_CS"/>
</dbReference>
<sequence>MQSELIHLASELAAPDAVDGVTRLGLGGAALLRRTRPSDIEGTLYRPLLCLVLQGAKEVTAGTLSVHCPAGHAIIVSHDLPVLSRITRASPAEPYIAVVLPLDLGLLRGFFDQMPDIAEGADNPAALMACPAERELSDAVARFLALARQQAAAPLLAPILLREIHARLLLSPQGAILRRFLYREDPSNHVARAIASIRASIDAPMKVSALAEHAGMSTSSFHAHFKAVTGLTPGQYQKDIRLLEARRLILDSTAAVASVAFDVGYESPAQFSRDYARKFGRPPREDRSTAREPGRPQTLSNSI</sequence>
<organism evidence="6">
    <name type="scientific">Ruegeria sp. PrR005</name>
    <dbReference type="NCBI Taxonomy" id="2706882"/>
    <lineage>
        <taxon>Bacteria</taxon>
        <taxon>Pseudomonadati</taxon>
        <taxon>Pseudomonadota</taxon>
        <taxon>Alphaproteobacteria</taxon>
        <taxon>Rhodobacterales</taxon>
        <taxon>Roseobacteraceae</taxon>
        <taxon>Ruegeria</taxon>
    </lineage>
</organism>
<reference evidence="6" key="1">
    <citation type="submission" date="2020-02" db="EMBL/GenBank/DDBJ databases">
        <title>Delineation of the pyrene-degrading pathway in Roseobacter clade bacteria by genomic analysis.</title>
        <authorList>
            <person name="Zhou H."/>
            <person name="Wang H."/>
        </authorList>
    </citation>
    <scope>NUCLEOTIDE SEQUENCE</scope>
    <source>
        <strain evidence="6">PrR005</strain>
    </source>
</reference>
<dbReference type="InterPro" id="IPR009057">
    <property type="entry name" value="Homeodomain-like_sf"/>
</dbReference>
<dbReference type="PROSITE" id="PS01124">
    <property type="entry name" value="HTH_ARAC_FAMILY_2"/>
    <property type="match status" value="1"/>
</dbReference>
<dbReference type="SUPFAM" id="SSF46689">
    <property type="entry name" value="Homeodomain-like"/>
    <property type="match status" value="2"/>
</dbReference>
<dbReference type="GO" id="GO:0003700">
    <property type="term" value="F:DNA-binding transcription factor activity"/>
    <property type="evidence" value="ECO:0007669"/>
    <property type="project" value="InterPro"/>
</dbReference>
<dbReference type="GO" id="GO:0043565">
    <property type="term" value="F:sequence-specific DNA binding"/>
    <property type="evidence" value="ECO:0007669"/>
    <property type="project" value="InterPro"/>
</dbReference>
<evidence type="ECO:0000256" key="1">
    <source>
        <dbReference type="ARBA" id="ARBA00023015"/>
    </source>
</evidence>
<dbReference type="PANTHER" id="PTHR43436">
    <property type="entry name" value="ARAC-FAMILY TRANSCRIPTIONAL REGULATOR"/>
    <property type="match status" value="1"/>
</dbReference>
<dbReference type="PROSITE" id="PS00041">
    <property type="entry name" value="HTH_ARAC_FAMILY_1"/>
    <property type="match status" value="2"/>
</dbReference>
<evidence type="ECO:0000259" key="5">
    <source>
        <dbReference type="PROSITE" id="PS01124"/>
    </source>
</evidence>
<dbReference type="Pfam" id="PF06719">
    <property type="entry name" value="AraC_N"/>
    <property type="match status" value="1"/>
</dbReference>
<feature type="domain" description="HTH araC/xylS-type" evidence="5">
    <location>
        <begin position="191"/>
        <end position="289"/>
    </location>
</feature>
<dbReference type="Pfam" id="PF12833">
    <property type="entry name" value="HTH_18"/>
    <property type="match status" value="1"/>
</dbReference>
<keyword evidence="3" id="KW-0804">Transcription</keyword>
<keyword evidence="2" id="KW-0238">DNA-binding</keyword>
<evidence type="ECO:0000256" key="3">
    <source>
        <dbReference type="ARBA" id="ARBA00023163"/>
    </source>
</evidence>
<dbReference type="EMBL" id="JAAGOX010000011">
    <property type="protein sequence ID" value="NDW44976.1"/>
    <property type="molecule type" value="Genomic_DNA"/>
</dbReference>
<gene>
    <name evidence="6" type="ORF">G0P99_08400</name>
</gene>
<dbReference type="Gene3D" id="1.10.10.60">
    <property type="entry name" value="Homeodomain-like"/>
    <property type="match status" value="2"/>
</dbReference>
<proteinExistence type="predicted"/>
<feature type="compositionally biased region" description="Basic and acidic residues" evidence="4">
    <location>
        <begin position="274"/>
        <end position="294"/>
    </location>
</feature>
<protein>
    <submittedName>
        <fullName evidence="6">AraC family transcriptional regulator</fullName>
    </submittedName>
</protein>
<dbReference type="PANTHER" id="PTHR43436:SF1">
    <property type="entry name" value="TRANSCRIPTIONAL REGULATORY PROTEIN"/>
    <property type="match status" value="1"/>
</dbReference>
<dbReference type="RefSeq" id="WP_164128926.1">
    <property type="nucleotide sequence ID" value="NZ_JAAGOX010000011.1"/>
</dbReference>
<keyword evidence="1" id="KW-0805">Transcription regulation</keyword>
<accession>A0A6B2NLP6</accession>
<dbReference type="InterPro" id="IPR009594">
    <property type="entry name" value="Tscrpt_reg_HTH_AraC_N"/>
</dbReference>
<dbReference type="SMART" id="SM00342">
    <property type="entry name" value="HTH_ARAC"/>
    <property type="match status" value="1"/>
</dbReference>
<evidence type="ECO:0000256" key="2">
    <source>
        <dbReference type="ARBA" id="ARBA00023125"/>
    </source>
</evidence>
<evidence type="ECO:0000313" key="6">
    <source>
        <dbReference type="EMBL" id="NDW44976.1"/>
    </source>
</evidence>
<name>A0A6B2NLP6_9RHOB</name>
<comment type="caution">
    <text evidence="6">The sequence shown here is derived from an EMBL/GenBank/DDBJ whole genome shotgun (WGS) entry which is preliminary data.</text>
</comment>
<evidence type="ECO:0000256" key="4">
    <source>
        <dbReference type="SAM" id="MobiDB-lite"/>
    </source>
</evidence>
<dbReference type="InterPro" id="IPR018060">
    <property type="entry name" value="HTH_AraC"/>
</dbReference>
<feature type="region of interest" description="Disordered" evidence="4">
    <location>
        <begin position="274"/>
        <end position="303"/>
    </location>
</feature>
<dbReference type="AlphaFoldDB" id="A0A6B2NLP6"/>